<proteinExistence type="predicted"/>
<feature type="compositionally biased region" description="Basic and acidic residues" evidence="1">
    <location>
        <begin position="338"/>
        <end position="349"/>
    </location>
</feature>
<feature type="region of interest" description="Disordered" evidence="1">
    <location>
        <begin position="1"/>
        <end position="20"/>
    </location>
</feature>
<accession>A0A4Y9FRT4</accession>
<reference evidence="2 3" key="1">
    <citation type="submission" date="2019-03" db="EMBL/GenBank/DDBJ databases">
        <title>Diversity of the mouse oral microbiome.</title>
        <authorList>
            <person name="Joseph S."/>
            <person name="Aduse-Opoku J."/>
            <person name="Curtis M."/>
            <person name="Wade W."/>
            <person name="Hashim A."/>
        </authorList>
    </citation>
    <scope>NUCLEOTIDE SEQUENCE [LARGE SCALE GENOMIC DNA]</scope>
    <source>
        <strain evidence="2 3">P1012</strain>
    </source>
</reference>
<sequence>MRIPDPELPEELTPRDLPSAARNELKTLSKENAERVARHLAMAARTLDEDPALAHEHAQAAVRHAGRVAVARETLAITAYTVGDFALALRELRTHRRITGRDNLIALIVDSERGLGRPERALEEGRAVDRAALPTAVRVELAIAMSGARLDLGDTQLALVELDIPELDPDRAFEWSPGLFAARATVLEDLGLADEAAEWHRRAEIAADALGHTLDEDEFDVIEIDDADTEELPDEALDEDADEQAAAESSLEDAEEDDAPVEDPAEDEPAEDEPAEDEPAEDEFTVEDEVAEILAEIDEAPEAEPELEAEAAVEPEPEPEPEPEAEAEAEADAEDDTSGEKKRGDDGQARPDGALF</sequence>
<comment type="caution">
    <text evidence="2">The sequence shown here is derived from an EMBL/GenBank/DDBJ whole genome shotgun (WGS) entry which is preliminary data.</text>
</comment>
<gene>
    <name evidence="2" type="ORF">E4U02_13165</name>
</gene>
<evidence type="ECO:0000256" key="1">
    <source>
        <dbReference type="SAM" id="MobiDB-lite"/>
    </source>
</evidence>
<dbReference type="OrthoDB" id="3215237at2"/>
<dbReference type="AlphaFoldDB" id="A0A4Y9FRT4"/>
<feature type="compositionally biased region" description="Acidic residues" evidence="1">
    <location>
        <begin position="233"/>
        <end position="337"/>
    </location>
</feature>
<dbReference type="RefSeq" id="WP_135115286.1">
    <property type="nucleotide sequence ID" value="NZ_JADGLL010000042.1"/>
</dbReference>
<evidence type="ECO:0008006" key="4">
    <source>
        <dbReference type="Google" id="ProtNLM"/>
    </source>
</evidence>
<name>A0A4Y9FRT4_9MICO</name>
<evidence type="ECO:0000313" key="3">
    <source>
        <dbReference type="Proteomes" id="UP000298358"/>
    </source>
</evidence>
<dbReference type="EMBL" id="SPQB01000042">
    <property type="protein sequence ID" value="TFU31592.1"/>
    <property type="molecule type" value="Genomic_DNA"/>
</dbReference>
<keyword evidence="3" id="KW-1185">Reference proteome</keyword>
<feature type="region of interest" description="Disordered" evidence="1">
    <location>
        <begin position="233"/>
        <end position="356"/>
    </location>
</feature>
<organism evidence="2 3">
    <name type="scientific">Microbacterium paludicola</name>
    <dbReference type="NCBI Taxonomy" id="300019"/>
    <lineage>
        <taxon>Bacteria</taxon>
        <taxon>Bacillati</taxon>
        <taxon>Actinomycetota</taxon>
        <taxon>Actinomycetes</taxon>
        <taxon>Micrococcales</taxon>
        <taxon>Microbacteriaceae</taxon>
        <taxon>Microbacterium</taxon>
    </lineage>
</organism>
<dbReference type="Proteomes" id="UP000298358">
    <property type="component" value="Unassembled WGS sequence"/>
</dbReference>
<protein>
    <recommendedName>
        <fullName evidence="4">Primosomal protein</fullName>
    </recommendedName>
</protein>
<evidence type="ECO:0000313" key="2">
    <source>
        <dbReference type="EMBL" id="TFU31592.1"/>
    </source>
</evidence>